<gene>
    <name evidence="2" type="ORF">ZT1E4_G11320</name>
</gene>
<evidence type="ECO:0000313" key="2">
    <source>
        <dbReference type="EMBL" id="SMR62007.1"/>
    </source>
</evidence>
<feature type="region of interest" description="Disordered" evidence="1">
    <location>
        <begin position="80"/>
        <end position="147"/>
    </location>
</feature>
<sequence length="357" mass="39531">MEHRAVSKARIEWLKKLLRAPLRSKEEHARTQAALERTFFFLSATGGSDWLQQEWDDRVEAMVRVMNARAQRIMDTYLASPPVQEPTSPSSAPSSAAADYARKVDARPRKTGDREQHDCVHTIIKRNHNGPQRLSTSPQANSTGNHPSASIRVEILENNQKRHRPDDDLSPSKRICIPHETRISQPRDVAPASVTYPPPSATACRWPRPLALPATAGSFLSSSIATPTGPPLSTAQDAAAQSPSSTPIHIFTQICKSQLNGYIDHCADAPVMHRCGKPIHLCKVWWTHERGNGPACPSGQGRGRTHLDNHGGKVIHERVTCKDVLKGKICPKINGGCEFAHDHEGYRRQIKNEKPSK</sequence>
<organism evidence="2 3">
    <name type="scientific">Zymoseptoria tritici ST99CH_1E4</name>
    <dbReference type="NCBI Taxonomy" id="1276532"/>
    <lineage>
        <taxon>Eukaryota</taxon>
        <taxon>Fungi</taxon>
        <taxon>Dikarya</taxon>
        <taxon>Ascomycota</taxon>
        <taxon>Pezizomycotina</taxon>
        <taxon>Dothideomycetes</taxon>
        <taxon>Dothideomycetidae</taxon>
        <taxon>Mycosphaerellales</taxon>
        <taxon>Mycosphaerellaceae</taxon>
        <taxon>Zymoseptoria</taxon>
    </lineage>
</organism>
<name>A0A2H1H856_ZYMTR</name>
<evidence type="ECO:0000313" key="3">
    <source>
        <dbReference type="Proteomes" id="UP000245764"/>
    </source>
</evidence>
<dbReference type="Proteomes" id="UP000245764">
    <property type="component" value="Chromosome 13"/>
</dbReference>
<feature type="region of interest" description="Disordered" evidence="1">
    <location>
        <begin position="222"/>
        <end position="241"/>
    </location>
</feature>
<proteinExistence type="predicted"/>
<dbReference type="AlphaFoldDB" id="A0A2H1H856"/>
<feature type="compositionally biased region" description="Basic and acidic residues" evidence="1">
    <location>
        <begin position="100"/>
        <end position="120"/>
    </location>
</feature>
<feature type="compositionally biased region" description="Polar residues" evidence="1">
    <location>
        <begin position="129"/>
        <end position="147"/>
    </location>
</feature>
<dbReference type="EMBL" id="LT854265">
    <property type="protein sequence ID" value="SMR62007.1"/>
    <property type="molecule type" value="Genomic_DNA"/>
</dbReference>
<protein>
    <submittedName>
        <fullName evidence="2">Uncharacterized protein</fullName>
    </submittedName>
</protein>
<evidence type="ECO:0000256" key="1">
    <source>
        <dbReference type="SAM" id="MobiDB-lite"/>
    </source>
</evidence>
<reference evidence="3" key="1">
    <citation type="submission" date="2017-05" db="EMBL/GenBank/DDBJ databases">
        <authorList>
            <person name="Song R."/>
            <person name="Chenine A.L."/>
            <person name="Ruprecht R.M."/>
        </authorList>
    </citation>
    <scope>NUCLEOTIDE SEQUENCE [LARGE SCALE GENOMIC DNA]</scope>
</reference>
<feature type="compositionally biased region" description="Low complexity" evidence="1">
    <location>
        <begin position="88"/>
        <end position="98"/>
    </location>
</feature>
<accession>A0A2H1H856</accession>